<protein>
    <recommendedName>
        <fullName evidence="3">DUF3465 domain-containing protein</fullName>
    </recommendedName>
</protein>
<dbReference type="Proteomes" id="UP000190837">
    <property type="component" value="Unassembled WGS sequence"/>
</dbReference>
<sequence length="152" mass="16773">MRNRLPWRWQLAALPFLLAAIWFGNLREAPSQLPQPAPEAGNSNAALYEVIAQKRGGATVCGTGQVSKVLKDDTEGSRHQRFILDIGAGKTVLVAHNIDLAPRLPDLQVADSVAFCGQYETNARGGVIHWTHRDPGGRHADGWLELRGRRYQ</sequence>
<evidence type="ECO:0000313" key="1">
    <source>
        <dbReference type="EMBL" id="SAM70498.1"/>
    </source>
</evidence>
<accession>A0A1C3H6M6</accession>
<dbReference type="RefSeq" id="WP_079541883.1">
    <property type="nucleotide sequence ID" value="NZ_CALFOW010000207.1"/>
</dbReference>
<gene>
    <name evidence="1" type="ORF">CHUV0807_2204</name>
</gene>
<dbReference type="AlphaFoldDB" id="A0A1C3H6M6"/>
<evidence type="ECO:0008006" key="3">
    <source>
        <dbReference type="Google" id="ProtNLM"/>
    </source>
</evidence>
<proteinExistence type="predicted"/>
<organism evidence="1 2">
    <name type="scientific">Cardiobacterium hominis</name>
    <dbReference type="NCBI Taxonomy" id="2718"/>
    <lineage>
        <taxon>Bacteria</taxon>
        <taxon>Pseudomonadati</taxon>
        <taxon>Pseudomonadota</taxon>
        <taxon>Gammaproteobacteria</taxon>
        <taxon>Cardiobacteriales</taxon>
        <taxon>Cardiobacteriaceae</taxon>
        <taxon>Cardiobacterium</taxon>
    </lineage>
</organism>
<evidence type="ECO:0000313" key="2">
    <source>
        <dbReference type="Proteomes" id="UP000190837"/>
    </source>
</evidence>
<dbReference type="InterPro" id="IPR021856">
    <property type="entry name" value="DUF3465"/>
</dbReference>
<name>A0A1C3H6M6_9GAMM</name>
<dbReference type="Pfam" id="PF11948">
    <property type="entry name" value="DUF3465"/>
    <property type="match status" value="1"/>
</dbReference>
<dbReference type="EMBL" id="FKLO01000073">
    <property type="protein sequence ID" value="SAM70498.1"/>
    <property type="molecule type" value="Genomic_DNA"/>
</dbReference>
<reference evidence="2" key="1">
    <citation type="submission" date="2016-04" db="EMBL/GenBank/DDBJ databases">
        <authorList>
            <person name="Tagini F."/>
        </authorList>
    </citation>
    <scope>NUCLEOTIDE SEQUENCE [LARGE SCALE GENOMIC DNA]</scope>
    <source>
        <strain evidence="2">CHUV0807</strain>
    </source>
</reference>